<evidence type="ECO:0000313" key="2">
    <source>
        <dbReference type="EMBL" id="GIJ63128.1"/>
    </source>
</evidence>
<dbReference type="SUPFAM" id="SSF56281">
    <property type="entry name" value="Metallo-hydrolase/oxidoreductase"/>
    <property type="match status" value="1"/>
</dbReference>
<evidence type="ECO:0000259" key="1">
    <source>
        <dbReference type="Pfam" id="PF18456"/>
    </source>
</evidence>
<dbReference type="RefSeq" id="WP_204009192.1">
    <property type="nucleotide sequence ID" value="NZ_BOPG01000089.1"/>
</dbReference>
<keyword evidence="3" id="KW-1185">Reference proteome</keyword>
<dbReference type="Pfam" id="PF13483">
    <property type="entry name" value="Lactamase_B_3"/>
    <property type="match status" value="1"/>
</dbReference>
<accession>A0A8J3ZKF5</accession>
<comment type="caution">
    <text evidence="2">The sequence shown here is derived from an EMBL/GenBank/DDBJ whole genome shotgun (WGS) entry which is preliminary data.</text>
</comment>
<evidence type="ECO:0000313" key="3">
    <source>
        <dbReference type="Proteomes" id="UP000612585"/>
    </source>
</evidence>
<dbReference type="AlphaFoldDB" id="A0A8J3ZKF5"/>
<name>A0A8J3ZKF5_9ACTN</name>
<gene>
    <name evidence="2" type="ORF">Vau01_106440</name>
</gene>
<organism evidence="2 3">
    <name type="scientific">Virgisporangium aurantiacum</name>
    <dbReference type="NCBI Taxonomy" id="175570"/>
    <lineage>
        <taxon>Bacteria</taxon>
        <taxon>Bacillati</taxon>
        <taxon>Actinomycetota</taxon>
        <taxon>Actinomycetes</taxon>
        <taxon>Micromonosporales</taxon>
        <taxon>Micromonosporaceae</taxon>
        <taxon>Virgisporangium</taxon>
    </lineage>
</organism>
<dbReference type="Pfam" id="PF18456">
    <property type="entry name" value="CmlA_N"/>
    <property type="match status" value="1"/>
</dbReference>
<dbReference type="CDD" id="cd06262">
    <property type="entry name" value="metallo-hydrolase-like_MBL-fold"/>
    <property type="match status" value="1"/>
</dbReference>
<dbReference type="EMBL" id="BOPG01000089">
    <property type="protein sequence ID" value="GIJ63128.1"/>
    <property type="molecule type" value="Genomic_DNA"/>
</dbReference>
<sequence length="529" mass="58946">MPSDDILFAKPNLIVEGLVDQFYAWLHLVPPAPAAMNLANLHLSMLDSYVQQPQVHAAAVANPKMKGGFFVNYGGKRTEEIRGLRDRIVSGSAALVELAAAIKQTDELLRAQATGYELTGLYQQVPAALRGFIELAYDINHHPSMRFLEPLLYRSRYHREERQSIDLSLDDGTERPFILSTPRLPAPGHVQLPLPLRHPGIDTLFATRLTPQPFSRIREALEIDDDSDATTLRTFLTEEPTIPDDRHVSTGARIRYFGHACLVLQSPTASIIVDPFINANHAAGDHYTYVDLPDRFDYVLITHGHQDHAVLESLLQLRGRADVVVVPKNGGGQLQDPSLRLYLEHMGFAVREVDDFDRLPLDGGEIIACPFLGEHSDLDIRAKSTYWIRIGGRAVFVDADSSGIEPELYGRVRDAVGPTDIAFLGMECDGAPLTWLYGALFTQPVSRKMSITRKLSGSNAEQAMGIVEKLGVNEAYVYAMGEEEWVQHIMATSYTPQSYQLKQVAEFLEACTARGVKGEHLLVQKELRW</sequence>
<dbReference type="PANTHER" id="PTHR43546:SF3">
    <property type="entry name" value="UPF0173 METAL-DEPENDENT HYDROLASE MJ1163"/>
    <property type="match status" value="1"/>
</dbReference>
<proteinExistence type="predicted"/>
<protein>
    <recommendedName>
        <fullName evidence="1">Diiron non-heme beta-hydroxylase N-terminal domain-containing protein</fullName>
    </recommendedName>
</protein>
<feature type="domain" description="Diiron non-heme beta-hydroxylase N-terminal" evidence="1">
    <location>
        <begin position="10"/>
        <end position="240"/>
    </location>
</feature>
<dbReference type="InterPro" id="IPR041141">
    <property type="entry name" value="CmlA_N"/>
</dbReference>
<dbReference type="PANTHER" id="PTHR43546">
    <property type="entry name" value="UPF0173 METAL-DEPENDENT HYDROLASE MJ1163-RELATED"/>
    <property type="match status" value="1"/>
</dbReference>
<dbReference type="Proteomes" id="UP000612585">
    <property type="component" value="Unassembled WGS sequence"/>
</dbReference>
<dbReference type="Gene3D" id="3.60.15.10">
    <property type="entry name" value="Ribonuclease Z/Hydroxyacylglutathione hydrolase-like"/>
    <property type="match status" value="1"/>
</dbReference>
<dbReference type="InterPro" id="IPR036866">
    <property type="entry name" value="RibonucZ/Hydroxyglut_hydro"/>
</dbReference>
<reference evidence="2" key="1">
    <citation type="submission" date="2021-01" db="EMBL/GenBank/DDBJ databases">
        <title>Whole genome shotgun sequence of Virgisporangium aurantiacum NBRC 16421.</title>
        <authorList>
            <person name="Komaki H."/>
            <person name="Tamura T."/>
        </authorList>
    </citation>
    <scope>NUCLEOTIDE SEQUENCE</scope>
    <source>
        <strain evidence="2">NBRC 16421</strain>
    </source>
</reference>
<dbReference type="InterPro" id="IPR050114">
    <property type="entry name" value="UPF0173_UPF0282_UlaG_hydrolase"/>
</dbReference>